<proteinExistence type="inferred from homology"/>
<dbReference type="CDD" id="cd16833">
    <property type="entry name" value="YfiH"/>
    <property type="match status" value="1"/>
</dbReference>
<evidence type="ECO:0000256" key="8">
    <source>
        <dbReference type="ARBA" id="ARBA00048968"/>
    </source>
</evidence>
<comment type="caution">
    <text evidence="12">The sequence shown here is derived from an EMBL/GenBank/DDBJ whole genome shotgun (WGS) entry which is preliminary data.</text>
</comment>
<sequence length="268" mass="28769">MLDHRLSTASHLRDGDTVQDPGLRRDERVAHAFFTRVGGVSTGLYRGLNAGIGSHDAPEAVHENRRRAVHFLGLEGARLATPWQTHSPDAVVATDPFGGERPKADAVVTATRGLAVGVVTADCGPILFADAEAGVVAAAHAGWRGAVGGVLERTVETMENLGAERGRIQAVLGPCITQPNYEVGADMAETFLREDARNARFFAPGAAPDKRLFDLPAFILARLERLGLAARFVGRCTYGEEDAFFSFRRTTHRGEPDYGRQLSAIALA</sequence>
<comment type="catalytic activity">
    <reaction evidence="7">
        <text>adenosine + H2O + H(+) = inosine + NH4(+)</text>
        <dbReference type="Rhea" id="RHEA:24408"/>
        <dbReference type="ChEBI" id="CHEBI:15377"/>
        <dbReference type="ChEBI" id="CHEBI:15378"/>
        <dbReference type="ChEBI" id="CHEBI:16335"/>
        <dbReference type="ChEBI" id="CHEBI:17596"/>
        <dbReference type="ChEBI" id="CHEBI:28938"/>
        <dbReference type="EC" id="3.5.4.4"/>
    </reaction>
    <physiologicalReaction direction="left-to-right" evidence="7">
        <dbReference type="Rhea" id="RHEA:24409"/>
    </physiologicalReaction>
</comment>
<reference evidence="13" key="1">
    <citation type="submission" date="2018-09" db="EMBL/GenBank/DDBJ databases">
        <authorList>
            <person name="Tuo L."/>
        </authorList>
    </citation>
    <scope>NUCLEOTIDE SEQUENCE [LARGE SCALE GENOMIC DNA]</scope>
    <source>
        <strain evidence="13">M2BS4Y-1</strain>
    </source>
</reference>
<dbReference type="EMBL" id="QYRN01000003">
    <property type="protein sequence ID" value="RIY02092.1"/>
    <property type="molecule type" value="Genomic_DNA"/>
</dbReference>
<evidence type="ECO:0000256" key="3">
    <source>
        <dbReference type="ARBA" id="ARBA00022679"/>
    </source>
</evidence>
<dbReference type="Gene3D" id="3.60.140.10">
    <property type="entry name" value="CNF1/YfiH-like putative cysteine hydrolases"/>
    <property type="match status" value="1"/>
</dbReference>
<dbReference type="SUPFAM" id="SSF64438">
    <property type="entry name" value="CNF1/YfiH-like putative cysteine hydrolases"/>
    <property type="match status" value="1"/>
</dbReference>
<dbReference type="NCBIfam" id="TIGR00726">
    <property type="entry name" value="peptidoglycan editing factor PgeF"/>
    <property type="match status" value="1"/>
</dbReference>
<keyword evidence="5" id="KW-0378">Hydrolase</keyword>
<comment type="catalytic activity">
    <reaction evidence="1">
        <text>inosine + phosphate = alpha-D-ribose 1-phosphate + hypoxanthine</text>
        <dbReference type="Rhea" id="RHEA:27646"/>
        <dbReference type="ChEBI" id="CHEBI:17368"/>
        <dbReference type="ChEBI" id="CHEBI:17596"/>
        <dbReference type="ChEBI" id="CHEBI:43474"/>
        <dbReference type="ChEBI" id="CHEBI:57720"/>
        <dbReference type="EC" id="2.4.2.1"/>
    </reaction>
    <physiologicalReaction direction="left-to-right" evidence="1">
        <dbReference type="Rhea" id="RHEA:27647"/>
    </physiologicalReaction>
</comment>
<keyword evidence="3" id="KW-0808">Transferase</keyword>
<comment type="catalytic activity">
    <reaction evidence="8">
        <text>adenosine + phosphate = alpha-D-ribose 1-phosphate + adenine</text>
        <dbReference type="Rhea" id="RHEA:27642"/>
        <dbReference type="ChEBI" id="CHEBI:16335"/>
        <dbReference type="ChEBI" id="CHEBI:16708"/>
        <dbReference type="ChEBI" id="CHEBI:43474"/>
        <dbReference type="ChEBI" id="CHEBI:57720"/>
        <dbReference type="EC" id="2.4.2.1"/>
    </reaction>
    <physiologicalReaction direction="left-to-right" evidence="8">
        <dbReference type="Rhea" id="RHEA:27643"/>
    </physiologicalReaction>
</comment>
<evidence type="ECO:0000256" key="11">
    <source>
        <dbReference type="SAM" id="MobiDB-lite"/>
    </source>
</evidence>
<dbReference type="AlphaFoldDB" id="A0A3A1WQ17"/>
<evidence type="ECO:0000256" key="2">
    <source>
        <dbReference type="ARBA" id="ARBA00007353"/>
    </source>
</evidence>
<dbReference type="PANTHER" id="PTHR30616">
    <property type="entry name" value="UNCHARACTERIZED PROTEIN YFIH"/>
    <property type="match status" value="1"/>
</dbReference>
<keyword evidence="13" id="KW-1185">Reference proteome</keyword>
<evidence type="ECO:0000256" key="7">
    <source>
        <dbReference type="ARBA" id="ARBA00047989"/>
    </source>
</evidence>
<organism evidence="12 13">
    <name type="scientific">Aureimonas flava</name>
    <dbReference type="NCBI Taxonomy" id="2320271"/>
    <lineage>
        <taxon>Bacteria</taxon>
        <taxon>Pseudomonadati</taxon>
        <taxon>Pseudomonadota</taxon>
        <taxon>Alphaproteobacteria</taxon>
        <taxon>Hyphomicrobiales</taxon>
        <taxon>Aurantimonadaceae</taxon>
        <taxon>Aureimonas</taxon>
    </lineage>
</organism>
<dbReference type="Pfam" id="PF02578">
    <property type="entry name" value="Cu-oxidase_4"/>
    <property type="match status" value="1"/>
</dbReference>
<dbReference type="GO" id="GO:0017061">
    <property type="term" value="F:S-methyl-5-thioadenosine phosphorylase activity"/>
    <property type="evidence" value="ECO:0007669"/>
    <property type="project" value="UniProtKB-EC"/>
</dbReference>
<gene>
    <name evidence="12" type="primary">pgeF</name>
    <name evidence="12" type="ORF">D3218_07275</name>
</gene>
<evidence type="ECO:0000256" key="1">
    <source>
        <dbReference type="ARBA" id="ARBA00000553"/>
    </source>
</evidence>
<dbReference type="GO" id="GO:0016787">
    <property type="term" value="F:hydrolase activity"/>
    <property type="evidence" value="ECO:0007669"/>
    <property type="project" value="UniProtKB-KW"/>
</dbReference>
<keyword evidence="4" id="KW-0479">Metal-binding</keyword>
<evidence type="ECO:0000313" key="13">
    <source>
        <dbReference type="Proteomes" id="UP000265750"/>
    </source>
</evidence>
<dbReference type="InterPro" id="IPR003730">
    <property type="entry name" value="Cu_polyphenol_OxRdtase"/>
</dbReference>
<accession>A0A3A1WQ17</accession>
<keyword evidence="6" id="KW-0862">Zinc</keyword>
<dbReference type="InterPro" id="IPR038371">
    <property type="entry name" value="Cu_polyphenol_OxRdtase_sf"/>
</dbReference>
<comment type="similarity">
    <text evidence="2 10">Belongs to the purine nucleoside phosphorylase YfiH/LACC1 family.</text>
</comment>
<dbReference type="GO" id="GO:0005507">
    <property type="term" value="F:copper ion binding"/>
    <property type="evidence" value="ECO:0007669"/>
    <property type="project" value="TreeGrafter"/>
</dbReference>
<name>A0A3A1WQ17_9HYPH</name>
<dbReference type="InterPro" id="IPR011324">
    <property type="entry name" value="Cytotoxic_necrot_fac-like_cat"/>
</dbReference>
<evidence type="ECO:0000256" key="5">
    <source>
        <dbReference type="ARBA" id="ARBA00022801"/>
    </source>
</evidence>
<evidence type="ECO:0000256" key="6">
    <source>
        <dbReference type="ARBA" id="ARBA00022833"/>
    </source>
</evidence>
<evidence type="ECO:0000256" key="4">
    <source>
        <dbReference type="ARBA" id="ARBA00022723"/>
    </source>
</evidence>
<protein>
    <recommendedName>
        <fullName evidence="10">Purine nucleoside phosphorylase</fullName>
    </recommendedName>
</protein>
<feature type="region of interest" description="Disordered" evidence="11">
    <location>
        <begin position="1"/>
        <end position="22"/>
    </location>
</feature>
<evidence type="ECO:0000256" key="9">
    <source>
        <dbReference type="ARBA" id="ARBA00049893"/>
    </source>
</evidence>
<dbReference type="Proteomes" id="UP000265750">
    <property type="component" value="Unassembled WGS sequence"/>
</dbReference>
<comment type="catalytic activity">
    <reaction evidence="9">
        <text>S-methyl-5'-thioadenosine + phosphate = 5-(methylsulfanyl)-alpha-D-ribose 1-phosphate + adenine</text>
        <dbReference type="Rhea" id="RHEA:11852"/>
        <dbReference type="ChEBI" id="CHEBI:16708"/>
        <dbReference type="ChEBI" id="CHEBI:17509"/>
        <dbReference type="ChEBI" id="CHEBI:43474"/>
        <dbReference type="ChEBI" id="CHEBI:58533"/>
        <dbReference type="EC" id="2.4.2.28"/>
    </reaction>
    <physiologicalReaction direction="left-to-right" evidence="9">
        <dbReference type="Rhea" id="RHEA:11853"/>
    </physiologicalReaction>
</comment>
<dbReference type="PANTHER" id="PTHR30616:SF2">
    <property type="entry name" value="PURINE NUCLEOSIDE PHOSPHORYLASE LACC1"/>
    <property type="match status" value="1"/>
</dbReference>
<evidence type="ECO:0000256" key="10">
    <source>
        <dbReference type="RuleBase" id="RU361274"/>
    </source>
</evidence>
<evidence type="ECO:0000313" key="12">
    <source>
        <dbReference type="EMBL" id="RIY02092.1"/>
    </source>
</evidence>
<dbReference type="OrthoDB" id="4279at2"/>
<dbReference type="RefSeq" id="WP_119539229.1">
    <property type="nucleotide sequence ID" value="NZ_QYRN01000003.1"/>
</dbReference>